<name>A0A179B916_RHILE</name>
<protein>
    <submittedName>
        <fullName evidence="1">Uncharacterized protein</fullName>
    </submittedName>
</protein>
<dbReference type="AlphaFoldDB" id="A0A179B916"/>
<evidence type="ECO:0000313" key="1">
    <source>
        <dbReference type="EMBL" id="OAP88186.1"/>
    </source>
</evidence>
<proteinExistence type="predicted"/>
<organism evidence="1">
    <name type="scientific">Rhizobium leguminosarum</name>
    <dbReference type="NCBI Taxonomy" id="384"/>
    <lineage>
        <taxon>Bacteria</taxon>
        <taxon>Pseudomonadati</taxon>
        <taxon>Pseudomonadota</taxon>
        <taxon>Alphaproteobacteria</taxon>
        <taxon>Hyphomicrobiales</taxon>
        <taxon>Rhizobiaceae</taxon>
        <taxon>Rhizobium/Agrobacterium group</taxon>
        <taxon>Rhizobium</taxon>
    </lineage>
</organism>
<dbReference type="EMBL" id="LWBS01000461">
    <property type="protein sequence ID" value="OAP88186.1"/>
    <property type="molecule type" value="Genomic_DNA"/>
</dbReference>
<accession>A0A179B916</accession>
<comment type="caution">
    <text evidence="1">The sequence shown here is derived from an EMBL/GenBank/DDBJ whole genome shotgun (WGS) entry which is preliminary data.</text>
</comment>
<sequence>MPDQFIHADTYHRALDGLEAIARTFEPAAPDDLRTRIIEVLGDLGIWPEDCLEEQHVMTPRLVAFDDREAA</sequence>
<gene>
    <name evidence="1" type="ORF">A4U53_08745</name>
</gene>
<reference evidence="1" key="1">
    <citation type="submission" date="2016-04" db="EMBL/GenBank/DDBJ databases">
        <title>Fast-growing isolate from the root nodules of Vavilovia formosa.</title>
        <authorList>
            <person name="Kimeklis A."/>
            <person name="Safronova V."/>
            <person name="Belimov A."/>
            <person name="Andronov E."/>
        </authorList>
    </citation>
    <scope>NUCLEOTIDE SEQUENCE [LARGE SCALE GENOMIC DNA]</scope>
    <source>
        <strain evidence="1">Vaf-46</strain>
    </source>
</reference>